<reference evidence="1 2" key="1">
    <citation type="submission" date="2022-12" db="EMBL/GenBank/DDBJ databases">
        <title>Chromosome-scale assembly of the Ensete ventricosum genome.</title>
        <authorList>
            <person name="Dussert Y."/>
            <person name="Stocks J."/>
            <person name="Wendawek A."/>
            <person name="Woldeyes F."/>
            <person name="Nichols R.A."/>
            <person name="Borrell J.S."/>
        </authorList>
    </citation>
    <scope>NUCLEOTIDE SEQUENCE [LARGE SCALE GENOMIC DNA]</scope>
    <source>
        <strain evidence="2">cv. Maze</strain>
        <tissue evidence="1">Seeds</tissue>
    </source>
</reference>
<name>A0AAV8QAD7_ENSVE</name>
<keyword evidence="2" id="KW-1185">Reference proteome</keyword>
<accession>A0AAV8QAD7</accession>
<dbReference type="EMBL" id="JAQQAF010000008">
    <property type="protein sequence ID" value="KAJ8465845.1"/>
    <property type="molecule type" value="Genomic_DNA"/>
</dbReference>
<evidence type="ECO:0000313" key="2">
    <source>
        <dbReference type="Proteomes" id="UP001222027"/>
    </source>
</evidence>
<organism evidence="1 2">
    <name type="scientific">Ensete ventricosum</name>
    <name type="common">Abyssinian banana</name>
    <name type="synonym">Musa ensete</name>
    <dbReference type="NCBI Taxonomy" id="4639"/>
    <lineage>
        <taxon>Eukaryota</taxon>
        <taxon>Viridiplantae</taxon>
        <taxon>Streptophyta</taxon>
        <taxon>Embryophyta</taxon>
        <taxon>Tracheophyta</taxon>
        <taxon>Spermatophyta</taxon>
        <taxon>Magnoliopsida</taxon>
        <taxon>Liliopsida</taxon>
        <taxon>Zingiberales</taxon>
        <taxon>Musaceae</taxon>
        <taxon>Ensete</taxon>
    </lineage>
</organism>
<evidence type="ECO:0000313" key="1">
    <source>
        <dbReference type="EMBL" id="KAJ8465845.1"/>
    </source>
</evidence>
<gene>
    <name evidence="1" type="ORF">OPV22_028397</name>
</gene>
<proteinExistence type="predicted"/>
<sequence length="68" mass="7688">MDETQNNSMASVSSCGSHFLKLLQHHVALLQRTELHILLLMQKGIVARRTPKKRCKSVVTVLYASRGR</sequence>
<protein>
    <submittedName>
        <fullName evidence="1">Uncharacterized protein</fullName>
    </submittedName>
</protein>
<comment type="caution">
    <text evidence="1">The sequence shown here is derived from an EMBL/GenBank/DDBJ whole genome shotgun (WGS) entry which is preliminary data.</text>
</comment>
<dbReference type="Proteomes" id="UP001222027">
    <property type="component" value="Unassembled WGS sequence"/>
</dbReference>
<dbReference type="AlphaFoldDB" id="A0AAV8QAD7"/>